<reference evidence="2" key="3">
    <citation type="submission" date="2018-08" db="UniProtKB">
        <authorList>
            <consortium name="EnsemblPlants"/>
        </authorList>
    </citation>
    <scope>IDENTIFICATION</scope>
    <source>
        <strain evidence="2">cv. Bd21</strain>
    </source>
</reference>
<sequence>MGLDGLVFPERGRSTAASVRLVREIQSCRLQEVEHGRCQRPTFLSCESCVFLSELKPETCPTVAAIFRQTTPAPFTISRRP</sequence>
<accession>A0A2K2CNY7</accession>
<reference evidence="1 2" key="1">
    <citation type="journal article" date="2010" name="Nature">
        <title>Genome sequencing and analysis of the model grass Brachypodium distachyon.</title>
        <authorList>
            <consortium name="International Brachypodium Initiative"/>
        </authorList>
    </citation>
    <scope>NUCLEOTIDE SEQUENCE [LARGE SCALE GENOMIC DNA]</scope>
    <source>
        <strain evidence="1 2">Bd21</strain>
    </source>
</reference>
<reference evidence="1" key="2">
    <citation type="submission" date="2017-06" db="EMBL/GenBank/DDBJ databases">
        <title>WGS assembly of Brachypodium distachyon.</title>
        <authorList>
            <consortium name="The International Brachypodium Initiative"/>
            <person name="Lucas S."/>
            <person name="Harmon-Smith M."/>
            <person name="Lail K."/>
            <person name="Tice H."/>
            <person name="Grimwood J."/>
            <person name="Bruce D."/>
            <person name="Barry K."/>
            <person name="Shu S."/>
            <person name="Lindquist E."/>
            <person name="Wang M."/>
            <person name="Pitluck S."/>
            <person name="Vogel J.P."/>
            <person name="Garvin D.F."/>
            <person name="Mockler T.C."/>
            <person name="Schmutz J."/>
            <person name="Rokhsar D."/>
            <person name="Bevan M.W."/>
        </authorList>
    </citation>
    <scope>NUCLEOTIDE SEQUENCE</scope>
    <source>
        <strain evidence="1">Bd21</strain>
    </source>
</reference>
<dbReference type="EnsemblPlants" id="PNT63740">
    <property type="protein sequence ID" value="PNT63740"/>
    <property type="gene ID" value="BRADI_4g20554v3"/>
</dbReference>
<name>A0A2K2CNY7_BRADI</name>
<dbReference type="InParanoid" id="A0A2K2CNY7"/>
<keyword evidence="3" id="KW-1185">Reference proteome</keyword>
<dbReference type="Gramene" id="PNT63740">
    <property type="protein sequence ID" value="PNT63740"/>
    <property type="gene ID" value="BRADI_4g20554v3"/>
</dbReference>
<dbReference type="Proteomes" id="UP000008810">
    <property type="component" value="Chromosome 4"/>
</dbReference>
<dbReference type="EMBL" id="CM000883">
    <property type="protein sequence ID" value="PNT63740.1"/>
    <property type="molecule type" value="Genomic_DNA"/>
</dbReference>
<evidence type="ECO:0000313" key="2">
    <source>
        <dbReference type="EnsemblPlants" id="PNT63740"/>
    </source>
</evidence>
<protein>
    <submittedName>
        <fullName evidence="1 2">Uncharacterized protein</fullName>
    </submittedName>
</protein>
<gene>
    <name evidence="1" type="ORF">BRADI_4g20554v3</name>
</gene>
<proteinExistence type="predicted"/>
<evidence type="ECO:0000313" key="1">
    <source>
        <dbReference type="EMBL" id="PNT63740.1"/>
    </source>
</evidence>
<organism evidence="1">
    <name type="scientific">Brachypodium distachyon</name>
    <name type="common">Purple false brome</name>
    <name type="synonym">Trachynia distachya</name>
    <dbReference type="NCBI Taxonomy" id="15368"/>
    <lineage>
        <taxon>Eukaryota</taxon>
        <taxon>Viridiplantae</taxon>
        <taxon>Streptophyta</taxon>
        <taxon>Embryophyta</taxon>
        <taxon>Tracheophyta</taxon>
        <taxon>Spermatophyta</taxon>
        <taxon>Magnoliopsida</taxon>
        <taxon>Liliopsida</taxon>
        <taxon>Poales</taxon>
        <taxon>Poaceae</taxon>
        <taxon>BOP clade</taxon>
        <taxon>Pooideae</taxon>
        <taxon>Stipodae</taxon>
        <taxon>Brachypodieae</taxon>
        <taxon>Brachypodium</taxon>
    </lineage>
</organism>
<dbReference type="AlphaFoldDB" id="A0A2K2CNY7"/>
<evidence type="ECO:0000313" key="3">
    <source>
        <dbReference type="Proteomes" id="UP000008810"/>
    </source>
</evidence>